<feature type="signal peptide" evidence="1">
    <location>
        <begin position="1"/>
        <end position="24"/>
    </location>
</feature>
<protein>
    <recommendedName>
        <fullName evidence="4">Quinohemoprotein amine dehydrogenase subunit beta</fullName>
    </recommendedName>
</protein>
<comment type="caution">
    <text evidence="2">The sequence shown here is derived from an EMBL/GenBank/DDBJ whole genome shotgun (WGS) entry which is preliminary data.</text>
</comment>
<dbReference type="InterPro" id="IPR015943">
    <property type="entry name" value="WD40/YVTN_repeat-like_dom_sf"/>
</dbReference>
<accession>A0A2A4IAK2</accession>
<gene>
    <name evidence="2" type="ORF">COA07_09095</name>
</gene>
<feature type="chain" id="PRO_5012426828" description="Quinohemoprotein amine dehydrogenase subunit beta" evidence="1">
    <location>
        <begin position="25"/>
        <end position="365"/>
    </location>
</feature>
<evidence type="ECO:0000313" key="3">
    <source>
        <dbReference type="Proteomes" id="UP000218323"/>
    </source>
</evidence>
<dbReference type="InterPro" id="IPR011044">
    <property type="entry name" value="Quino_amine_DH_bsu"/>
</dbReference>
<evidence type="ECO:0000256" key="1">
    <source>
        <dbReference type="SAM" id="SignalP"/>
    </source>
</evidence>
<dbReference type="PANTHER" id="PTHR47197:SF3">
    <property type="entry name" value="DIHYDRO-HEME D1 DEHYDROGENASE"/>
    <property type="match status" value="1"/>
</dbReference>
<dbReference type="PANTHER" id="PTHR47197">
    <property type="entry name" value="PROTEIN NIRF"/>
    <property type="match status" value="1"/>
</dbReference>
<dbReference type="EMBL" id="NWVC01000003">
    <property type="protein sequence ID" value="PCG14813.1"/>
    <property type="molecule type" value="Genomic_DNA"/>
</dbReference>
<sequence>MLRTAAALCTALLLALGLPATARAGTLYMGGYPNVLLLFDEAAGQVTRRIPLATGLPTGLHESADRKRIYVSTITTGGIETYDVATGRVVDSFSLNTPTTKYRFYSGVTDAAGRYFYTVAERIDKDVDRYRIGKPQYTVVDLKLHKVVRAVDMAAEDDTPGAPYRAAYAISPDARFLYVFRDKVIVVATADLKAVDRIELAKSDLGGFENVMFGGGVEALRSPTQFVSLFNAADPYVHNKVFGVARFDLTSRRFTFAPIGPASAMLAGLEVTPDGRHGYTVATTGTLGNKRCEFWHFDLTTDKLVETAEFPCRTRFQLGMSGDGTKLYIYGASFDIEVYDTKTLKLEKTWDIGNDATMAGMVVSQ</sequence>
<evidence type="ECO:0000313" key="2">
    <source>
        <dbReference type="EMBL" id="PCG14813.1"/>
    </source>
</evidence>
<dbReference type="Proteomes" id="UP000218323">
    <property type="component" value="Unassembled WGS sequence"/>
</dbReference>
<dbReference type="Gene3D" id="2.130.10.10">
    <property type="entry name" value="YVTN repeat-like/Quinoprotein amine dehydrogenase"/>
    <property type="match status" value="1"/>
</dbReference>
<organism evidence="2 3">
    <name type="scientific">Sphingomonas adhaesiva</name>
    <dbReference type="NCBI Taxonomy" id="28212"/>
    <lineage>
        <taxon>Bacteria</taxon>
        <taxon>Pseudomonadati</taxon>
        <taxon>Pseudomonadota</taxon>
        <taxon>Alphaproteobacteria</taxon>
        <taxon>Sphingomonadales</taxon>
        <taxon>Sphingomonadaceae</taxon>
        <taxon>Sphingomonas</taxon>
    </lineage>
</organism>
<dbReference type="AlphaFoldDB" id="A0A2A4IAK2"/>
<dbReference type="InterPro" id="IPR051200">
    <property type="entry name" value="Host-pathogen_enzymatic-act"/>
</dbReference>
<dbReference type="SUPFAM" id="SSF50969">
    <property type="entry name" value="YVTN repeat-like/Quinoprotein amine dehydrogenase"/>
    <property type="match status" value="1"/>
</dbReference>
<name>A0A2A4IAK2_9SPHN</name>
<keyword evidence="3" id="KW-1185">Reference proteome</keyword>
<keyword evidence="1" id="KW-0732">Signal</keyword>
<evidence type="ECO:0008006" key="4">
    <source>
        <dbReference type="Google" id="ProtNLM"/>
    </source>
</evidence>
<reference evidence="2 3" key="1">
    <citation type="submission" date="2017-09" db="EMBL/GenBank/DDBJ databases">
        <title>Sphingomonas adhaesiva DSM 7418, whole genome shotgun sequence.</title>
        <authorList>
            <person name="Feng G."/>
            <person name="Zhu H."/>
        </authorList>
    </citation>
    <scope>NUCLEOTIDE SEQUENCE [LARGE SCALE GENOMIC DNA]</scope>
    <source>
        <strain evidence="2 3">DSM 7418</strain>
    </source>
</reference>
<proteinExistence type="predicted"/>